<evidence type="ECO:0000256" key="4">
    <source>
        <dbReference type="ARBA" id="ARBA00023004"/>
    </source>
</evidence>
<dbReference type="Gene3D" id="3.10.660.10">
    <property type="entry name" value="DPH Zinc finger"/>
    <property type="match status" value="1"/>
</dbReference>
<dbReference type="PANTHER" id="PTHR21454:SF31">
    <property type="entry name" value="DIPHTHAMIDE BIOSYNTHESIS PROTEIN 3"/>
    <property type="match status" value="1"/>
</dbReference>
<dbReference type="InterPro" id="IPR044248">
    <property type="entry name" value="DPH3/4-like"/>
</dbReference>
<evidence type="ECO:0000256" key="5">
    <source>
        <dbReference type="ARBA" id="ARBA00024032"/>
    </source>
</evidence>
<dbReference type="OMA" id="SNLRTWA"/>
<dbReference type="FunFam" id="3.10.660.10:FF:000001">
    <property type="entry name" value="Diphthamide biosynthesis 3"/>
    <property type="match status" value="1"/>
</dbReference>
<dbReference type="eggNOG" id="KOG2923">
    <property type="taxonomic scope" value="Eukaryota"/>
</dbReference>
<dbReference type="KEGG" id="pbn:PADG_11292"/>
<dbReference type="EMBL" id="KN275958">
    <property type="protein sequence ID" value="KGM92471.1"/>
    <property type="molecule type" value="Genomic_DNA"/>
</dbReference>
<dbReference type="STRING" id="502780.A0A0A0HWL9"/>
<dbReference type="Proteomes" id="UP000001628">
    <property type="component" value="Unassembled WGS sequence"/>
</dbReference>
<accession>A0A0A0HWL9</accession>
<name>A0A0A0HWL9_PARBD</name>
<comment type="similarity">
    <text evidence="5">Belongs to the DPH3 family.</text>
</comment>
<reference evidence="12 13" key="1">
    <citation type="journal article" date="2011" name="PLoS Genet.">
        <title>Comparative genomic analysis of human fungal pathogens causing paracoccidioidomycosis.</title>
        <authorList>
            <person name="Desjardins C.A."/>
            <person name="Champion M.D."/>
            <person name="Holder J.W."/>
            <person name="Muszewska A."/>
            <person name="Goldberg J."/>
            <person name="Bailao A.M."/>
            <person name="Brigido M.M."/>
            <person name="Ferreira M.E."/>
            <person name="Garcia A.M."/>
            <person name="Grynberg M."/>
            <person name="Gujja S."/>
            <person name="Heiman D.I."/>
            <person name="Henn M.R."/>
            <person name="Kodira C.D."/>
            <person name="Leon-Narvaez H."/>
            <person name="Longo L.V."/>
            <person name="Ma L.J."/>
            <person name="Malavazi I."/>
            <person name="Matsuo A.L."/>
            <person name="Morais F.V."/>
            <person name="Pereira M."/>
            <person name="Rodriguez-Brito S."/>
            <person name="Sakthikumar S."/>
            <person name="Salem-Izacc S.M."/>
            <person name="Sykes S.M."/>
            <person name="Teixeira M.M."/>
            <person name="Vallejo M.C."/>
            <person name="Walter M.E."/>
            <person name="Yandava C."/>
            <person name="Young S."/>
            <person name="Zeng Q."/>
            <person name="Zucker J."/>
            <person name="Felipe M.S."/>
            <person name="Goldman G.H."/>
            <person name="Haas B.J."/>
            <person name="McEwen J.G."/>
            <person name="Nino-Vega G."/>
            <person name="Puccia R."/>
            <person name="San-Blas G."/>
            <person name="Soares C.M."/>
            <person name="Birren B.W."/>
            <person name="Cuomo C.A."/>
        </authorList>
    </citation>
    <scope>NUCLEOTIDE SEQUENCE [LARGE SCALE GENOMIC DNA]</scope>
    <source>
        <strain evidence="12 13">Pb18</strain>
    </source>
</reference>
<evidence type="ECO:0000313" key="12">
    <source>
        <dbReference type="EMBL" id="KGM92471.1"/>
    </source>
</evidence>
<evidence type="ECO:0000256" key="7">
    <source>
        <dbReference type="ARBA" id="ARBA00041070"/>
    </source>
</evidence>
<comment type="catalytic activity">
    <reaction evidence="8">
        <text>2 [3Fe-4S](0)-[protein] + 2 Fe(2+)-[Dph3] + NADH = 2 [4Fe-4S](1+)-[protein] + 2 [Dph3] + NAD(+) + H(+)</text>
        <dbReference type="Rhea" id="RHEA:71239"/>
        <dbReference type="Rhea" id="RHEA-COMP:17997"/>
        <dbReference type="Rhea" id="RHEA-COMP:17998"/>
        <dbReference type="Rhea" id="RHEA-COMP:18001"/>
        <dbReference type="Rhea" id="RHEA-COMP:18002"/>
        <dbReference type="ChEBI" id="CHEBI:15378"/>
        <dbReference type="ChEBI" id="CHEBI:29033"/>
        <dbReference type="ChEBI" id="CHEBI:33723"/>
        <dbReference type="ChEBI" id="CHEBI:47402"/>
        <dbReference type="ChEBI" id="CHEBI:57540"/>
        <dbReference type="ChEBI" id="CHEBI:57945"/>
        <dbReference type="ChEBI" id="CHEBI:83228"/>
    </reaction>
</comment>
<proteinExistence type="inferred from homology"/>
<keyword evidence="13" id="KW-1185">Reference proteome</keyword>
<dbReference type="InParanoid" id="A0A0A0HWL9"/>
<dbReference type="InterPro" id="IPR036671">
    <property type="entry name" value="DPH_MB_sf"/>
</dbReference>
<keyword evidence="9" id="KW-0175">Coiled coil</keyword>
<dbReference type="Pfam" id="PF05207">
    <property type="entry name" value="Zn_ribbon_CSL"/>
    <property type="match status" value="1"/>
</dbReference>
<sequence length="497" mass="54653">MISPCDPAILTNNPQFKALHQQLTTTILNPDGSTRAHAADPSRRAVQADLKKYLIRAVKTRILRRVVARVAVEESNGGLDDELRNLVSVIVLYIQHTSSSFKNSANNDELHSLFSPDLKRFHSAIPSLIPSISSLLSADLSHLKSFASTISTSTSNSDNHNSNSSDRQPAHQPTNQPRPRNRLRPLSLKPSPADISLPSQLSNRLRTLRTIQSHDLPTARTKLTVTAAAVLAAHAQVMERMIHILERTKHGALARGGKARAEHVAVVLQGIEGKVCIMRHEMLSAIYTPETTAALARYRDHLDDTRLRLEERRKQAVLKLEAYERADSGEGAGADGDGGSEKPGAMVEIARRYGALVKEVDGLFLAKFFLPTQPQKSKNHIAYRKPNQTPCTQTYVPYIAVLVHTRIMADTEALSIYDEIEIEDMTYDPTLQIYHYPCPCGDRFEIGIADLRDGEEIAVCPSCSLMVRVIFDLDDLPKDNDGTGSGAVAAATITAKA</sequence>
<evidence type="ECO:0000256" key="2">
    <source>
        <dbReference type="ARBA" id="ARBA00005156"/>
    </source>
</evidence>
<protein>
    <recommendedName>
        <fullName evidence="7">Diphthamide biosynthesis protein 3</fullName>
    </recommendedName>
</protein>
<feature type="region of interest" description="Disordered" evidence="10">
    <location>
        <begin position="150"/>
        <end position="199"/>
    </location>
</feature>
<keyword evidence="3" id="KW-0479">Metal-binding</keyword>
<dbReference type="AlphaFoldDB" id="A0A0A0HWL9"/>
<comment type="cofactor">
    <cofactor evidence="1">
        <name>Fe(2+)</name>
        <dbReference type="ChEBI" id="CHEBI:29033"/>
    </cofactor>
</comment>
<dbReference type="UniPathway" id="UPA00559"/>
<evidence type="ECO:0000313" key="13">
    <source>
        <dbReference type="Proteomes" id="UP000001628"/>
    </source>
</evidence>
<dbReference type="SUPFAM" id="SSF144217">
    <property type="entry name" value="CSL zinc finger"/>
    <property type="match status" value="1"/>
</dbReference>
<evidence type="ECO:0000256" key="3">
    <source>
        <dbReference type="ARBA" id="ARBA00022723"/>
    </source>
</evidence>
<evidence type="ECO:0000256" key="10">
    <source>
        <dbReference type="SAM" id="MobiDB-lite"/>
    </source>
</evidence>
<feature type="compositionally biased region" description="Low complexity" evidence="10">
    <location>
        <begin position="172"/>
        <end position="192"/>
    </location>
</feature>
<gene>
    <name evidence="12" type="ORF">PADG_11292</name>
</gene>
<dbReference type="HOGENOM" id="CLU_054584_1_0_1"/>
<evidence type="ECO:0000256" key="8">
    <source>
        <dbReference type="ARBA" id="ARBA00048125"/>
    </source>
</evidence>
<dbReference type="VEuPathDB" id="FungiDB:PADG_11292"/>
<dbReference type="InterPro" id="IPR007872">
    <property type="entry name" value="DPH_MB_dom"/>
</dbReference>
<dbReference type="PANTHER" id="PTHR21454">
    <property type="entry name" value="DPH3 HOMOLOG-RELATED"/>
    <property type="match status" value="1"/>
</dbReference>
<keyword evidence="4" id="KW-0408">Iron</keyword>
<dbReference type="OrthoDB" id="66964at2759"/>
<evidence type="ECO:0000256" key="6">
    <source>
        <dbReference type="ARBA" id="ARBA00036267"/>
    </source>
</evidence>
<evidence type="ECO:0000259" key="11">
    <source>
        <dbReference type="PROSITE" id="PS51074"/>
    </source>
</evidence>
<comment type="pathway">
    <text evidence="2">Protein modification; peptidyl-diphthamide biosynthesis.</text>
</comment>
<dbReference type="GO" id="GO:0046872">
    <property type="term" value="F:metal ion binding"/>
    <property type="evidence" value="ECO:0007669"/>
    <property type="project" value="UniProtKB-KW"/>
</dbReference>
<dbReference type="GO" id="GO:0017183">
    <property type="term" value="P:protein histidyl modification to diphthamide"/>
    <property type="evidence" value="ECO:0007669"/>
    <property type="project" value="UniProtKB-UniPathway"/>
</dbReference>
<evidence type="ECO:0000256" key="9">
    <source>
        <dbReference type="SAM" id="Coils"/>
    </source>
</evidence>
<dbReference type="PROSITE" id="PS51074">
    <property type="entry name" value="DPH_MB"/>
    <property type="match status" value="1"/>
</dbReference>
<feature type="compositionally biased region" description="Low complexity" evidence="10">
    <location>
        <begin position="150"/>
        <end position="165"/>
    </location>
</feature>
<feature type="domain" description="DPH-type MB" evidence="11">
    <location>
        <begin position="416"/>
        <end position="472"/>
    </location>
</feature>
<dbReference type="RefSeq" id="XP_010757851.1">
    <property type="nucleotide sequence ID" value="XM_010759549.1"/>
</dbReference>
<dbReference type="GeneID" id="22587189"/>
<evidence type="ECO:0000256" key="1">
    <source>
        <dbReference type="ARBA" id="ARBA00001954"/>
    </source>
</evidence>
<comment type="catalytic activity">
    <reaction evidence="6">
        <text>[3Fe-4S](1+)-[protein] + Fe(2+)-[Dph3] = [3Fe-4S](0)-[protein] + Fe(3+)-[Dph3]</text>
        <dbReference type="Rhea" id="RHEA:71235"/>
        <dbReference type="Rhea" id="RHEA-COMP:17996"/>
        <dbReference type="Rhea" id="RHEA-COMP:17997"/>
        <dbReference type="Rhea" id="RHEA-COMP:18002"/>
        <dbReference type="Rhea" id="RHEA-COMP:18003"/>
        <dbReference type="ChEBI" id="CHEBI:29033"/>
        <dbReference type="ChEBI" id="CHEBI:29034"/>
        <dbReference type="ChEBI" id="CHEBI:33751"/>
        <dbReference type="ChEBI" id="CHEBI:47402"/>
        <dbReference type="ChEBI" id="CHEBI:83228"/>
    </reaction>
</comment>
<organism evidence="12 13">
    <name type="scientific">Paracoccidioides brasiliensis (strain Pb18)</name>
    <dbReference type="NCBI Taxonomy" id="502780"/>
    <lineage>
        <taxon>Eukaryota</taxon>
        <taxon>Fungi</taxon>
        <taxon>Dikarya</taxon>
        <taxon>Ascomycota</taxon>
        <taxon>Pezizomycotina</taxon>
        <taxon>Eurotiomycetes</taxon>
        <taxon>Eurotiomycetidae</taxon>
        <taxon>Onygenales</taxon>
        <taxon>Ajellomycetaceae</taxon>
        <taxon>Paracoccidioides</taxon>
    </lineage>
</organism>
<feature type="coiled-coil region" evidence="9">
    <location>
        <begin position="295"/>
        <end position="326"/>
    </location>
</feature>